<gene>
    <name evidence="2" type="ORF">ACFQ4A_04460</name>
</gene>
<sequence length="530" mass="63126">MDKLDRLRKMSPAELENQEVIPIYKEVIDGRRKVLPRGTWKEDQNVIVLIRYTLEIILELKQEQIPKITKSIIAKYKLWGSLNRFKSIRKLINFVYPGKFTEFDFIRVPKSYWSNLENIKKQLDHCLYEESICTAAIPKVVTHQWLVERGFSAPLKQFDHSPFKLVDAVYPGKFKEVNFKSVPQRFWNDENKIRQRFNEMLKAEGIGFYDAPLSVTQNMLIKHKLGTALKRHNGSPSKFILSLFPECFSTKDFRPPNGSWKDHDFVKITIEDLIKNNNIPRNELPKYFTRKFFKQHGLDGLLQEFNGSPIELVNLLYPNQYSITEFQRVPNKYWENKEHRIEALRSFCSKNNIERKDIPKLNRTYFHKRFPRFISIVDRHYESKFYLWIMESFPECAFQAIEFDLLIGNDGQLCDSKEELEIHNFLLDYLKEAIIVREGRRFLNSLDEETYVPDWIIYQDNNRYIVEYFGLYESTRYDGYTEKTKRKIQYYNSLSGYSFVPIMPSDFRGCGFKKIQEIIFTHGLKTPELL</sequence>
<keyword evidence="3" id="KW-1185">Reference proteome</keyword>
<dbReference type="Pfam" id="PF13255">
    <property type="entry name" value="DUF4046"/>
    <property type="match status" value="2"/>
</dbReference>
<evidence type="ECO:0000313" key="2">
    <source>
        <dbReference type="EMBL" id="MFD1360925.1"/>
    </source>
</evidence>
<proteinExistence type="predicted"/>
<dbReference type="Proteomes" id="UP001597178">
    <property type="component" value="Unassembled WGS sequence"/>
</dbReference>
<dbReference type="EMBL" id="JBHTNH010000004">
    <property type="protein sequence ID" value="MFD1360925.1"/>
    <property type="molecule type" value="Genomic_DNA"/>
</dbReference>
<feature type="domain" description="DUF4046" evidence="1">
    <location>
        <begin position="178"/>
        <end position="248"/>
    </location>
</feature>
<dbReference type="InterPro" id="IPR025119">
    <property type="entry name" value="DUF4046"/>
</dbReference>
<protein>
    <recommendedName>
        <fullName evidence="1">DUF4046 domain-containing protein</fullName>
    </recommendedName>
</protein>
<comment type="caution">
    <text evidence="2">The sequence shown here is derived from an EMBL/GenBank/DDBJ whole genome shotgun (WGS) entry which is preliminary data.</text>
</comment>
<organism evidence="2 3">
    <name type="scientific">Lentibacillus salinarum</name>
    <dbReference type="NCBI Taxonomy" id="446820"/>
    <lineage>
        <taxon>Bacteria</taxon>
        <taxon>Bacillati</taxon>
        <taxon>Bacillota</taxon>
        <taxon>Bacilli</taxon>
        <taxon>Bacillales</taxon>
        <taxon>Bacillaceae</taxon>
        <taxon>Lentibacillus</taxon>
    </lineage>
</organism>
<evidence type="ECO:0000259" key="1">
    <source>
        <dbReference type="Pfam" id="PF13255"/>
    </source>
</evidence>
<dbReference type="RefSeq" id="WP_382397994.1">
    <property type="nucleotide sequence ID" value="NZ_JBHTNH010000004.1"/>
</dbReference>
<feature type="domain" description="DUF4046" evidence="1">
    <location>
        <begin position="20"/>
        <end position="99"/>
    </location>
</feature>
<evidence type="ECO:0000313" key="3">
    <source>
        <dbReference type="Proteomes" id="UP001597178"/>
    </source>
</evidence>
<reference evidence="3" key="1">
    <citation type="journal article" date="2019" name="Int. J. Syst. Evol. Microbiol.">
        <title>The Global Catalogue of Microorganisms (GCM) 10K type strain sequencing project: providing services to taxonomists for standard genome sequencing and annotation.</title>
        <authorList>
            <consortium name="The Broad Institute Genomics Platform"/>
            <consortium name="The Broad Institute Genome Sequencing Center for Infectious Disease"/>
            <person name="Wu L."/>
            <person name="Ma J."/>
        </authorList>
    </citation>
    <scope>NUCLEOTIDE SEQUENCE [LARGE SCALE GENOMIC DNA]</scope>
    <source>
        <strain evidence="3">CCUG 54822</strain>
    </source>
</reference>
<accession>A0ABW3ZRB2</accession>
<name>A0ABW3ZRB2_9BACI</name>